<gene>
    <name evidence="3" type="ORF">DFH07DRAFT_99204</name>
</gene>
<feature type="transmembrane region" description="Helical" evidence="1">
    <location>
        <begin position="7"/>
        <end position="28"/>
    </location>
</feature>
<feature type="transmembrane region" description="Helical" evidence="1">
    <location>
        <begin position="58"/>
        <end position="77"/>
    </location>
</feature>
<dbReference type="Proteomes" id="UP001215280">
    <property type="component" value="Unassembled WGS sequence"/>
</dbReference>
<dbReference type="PANTHER" id="PTHR37019:SF1">
    <property type="entry name" value="EXPERA DOMAIN-CONTAINING PROTEIN"/>
    <property type="match status" value="1"/>
</dbReference>
<evidence type="ECO:0000259" key="2">
    <source>
        <dbReference type="Pfam" id="PF24803"/>
    </source>
</evidence>
<sequence>MSNIPLIYRLFFLYIEPVSALAGAYYAAFRPNEYLADLSLPGGNLLEPPSLTTQNSMVLLQLANLYLLFALNEHLVLSSTTSLKTWRRLLFCLLVADFGHLISMAPLGADVFWRVGDWNAMVWGSVGFVYAGASMRMAFLAGLGIGAENVNENAAGKLKTE</sequence>
<feature type="domain" description="DUF7704" evidence="2">
    <location>
        <begin position="2"/>
        <end position="143"/>
    </location>
</feature>
<keyword evidence="1" id="KW-0472">Membrane</keyword>
<dbReference type="InterPro" id="IPR056121">
    <property type="entry name" value="DUF7704"/>
</dbReference>
<evidence type="ECO:0000256" key="1">
    <source>
        <dbReference type="SAM" id="Phobius"/>
    </source>
</evidence>
<dbReference type="EMBL" id="JARJLG010000148">
    <property type="protein sequence ID" value="KAJ7736556.1"/>
    <property type="molecule type" value="Genomic_DNA"/>
</dbReference>
<keyword evidence="1" id="KW-1133">Transmembrane helix</keyword>
<reference evidence="3" key="1">
    <citation type="submission" date="2023-03" db="EMBL/GenBank/DDBJ databases">
        <title>Massive genome expansion in bonnet fungi (Mycena s.s.) driven by repeated elements and novel gene families across ecological guilds.</title>
        <authorList>
            <consortium name="Lawrence Berkeley National Laboratory"/>
            <person name="Harder C.B."/>
            <person name="Miyauchi S."/>
            <person name="Viragh M."/>
            <person name="Kuo A."/>
            <person name="Thoen E."/>
            <person name="Andreopoulos B."/>
            <person name="Lu D."/>
            <person name="Skrede I."/>
            <person name="Drula E."/>
            <person name="Henrissat B."/>
            <person name="Morin E."/>
            <person name="Kohler A."/>
            <person name="Barry K."/>
            <person name="LaButti K."/>
            <person name="Morin E."/>
            <person name="Salamov A."/>
            <person name="Lipzen A."/>
            <person name="Mereny Z."/>
            <person name="Hegedus B."/>
            <person name="Baldrian P."/>
            <person name="Stursova M."/>
            <person name="Weitz H."/>
            <person name="Taylor A."/>
            <person name="Grigoriev I.V."/>
            <person name="Nagy L.G."/>
            <person name="Martin F."/>
            <person name="Kauserud H."/>
        </authorList>
    </citation>
    <scope>NUCLEOTIDE SEQUENCE</scope>
    <source>
        <strain evidence="3">CBHHK188m</strain>
    </source>
</reference>
<dbReference type="AlphaFoldDB" id="A0AAD7I709"/>
<feature type="transmembrane region" description="Helical" evidence="1">
    <location>
        <begin position="121"/>
        <end position="143"/>
    </location>
</feature>
<accession>A0AAD7I709</accession>
<feature type="transmembrane region" description="Helical" evidence="1">
    <location>
        <begin position="89"/>
        <end position="109"/>
    </location>
</feature>
<organism evidence="3 4">
    <name type="scientific">Mycena maculata</name>
    <dbReference type="NCBI Taxonomy" id="230809"/>
    <lineage>
        <taxon>Eukaryota</taxon>
        <taxon>Fungi</taxon>
        <taxon>Dikarya</taxon>
        <taxon>Basidiomycota</taxon>
        <taxon>Agaricomycotina</taxon>
        <taxon>Agaricomycetes</taxon>
        <taxon>Agaricomycetidae</taxon>
        <taxon>Agaricales</taxon>
        <taxon>Marasmiineae</taxon>
        <taxon>Mycenaceae</taxon>
        <taxon>Mycena</taxon>
    </lineage>
</organism>
<dbReference type="PANTHER" id="PTHR37019">
    <property type="entry name" value="CHROMOSOME 1, WHOLE GENOME SHOTGUN SEQUENCE"/>
    <property type="match status" value="1"/>
</dbReference>
<proteinExistence type="predicted"/>
<comment type="caution">
    <text evidence="3">The sequence shown here is derived from an EMBL/GenBank/DDBJ whole genome shotgun (WGS) entry which is preliminary data.</text>
</comment>
<keyword evidence="1" id="KW-0812">Transmembrane</keyword>
<evidence type="ECO:0000313" key="4">
    <source>
        <dbReference type="Proteomes" id="UP001215280"/>
    </source>
</evidence>
<keyword evidence="4" id="KW-1185">Reference proteome</keyword>
<protein>
    <recommendedName>
        <fullName evidence="2">DUF7704 domain-containing protein</fullName>
    </recommendedName>
</protein>
<name>A0AAD7I709_9AGAR</name>
<evidence type="ECO:0000313" key="3">
    <source>
        <dbReference type="EMBL" id="KAJ7736556.1"/>
    </source>
</evidence>
<dbReference type="Pfam" id="PF24803">
    <property type="entry name" value="DUF7704"/>
    <property type="match status" value="1"/>
</dbReference>